<dbReference type="InterPro" id="IPR002104">
    <property type="entry name" value="Integrase_catalytic"/>
</dbReference>
<evidence type="ECO:0000313" key="5">
    <source>
        <dbReference type="Proteomes" id="UP001220962"/>
    </source>
</evidence>
<dbReference type="RefSeq" id="WP_274359428.1">
    <property type="nucleotide sequence ID" value="NZ_CP118101.1"/>
</dbReference>
<keyword evidence="2" id="KW-0233">DNA recombination</keyword>
<dbReference type="Pfam" id="PF00589">
    <property type="entry name" value="Phage_integrase"/>
    <property type="match status" value="1"/>
</dbReference>
<dbReference type="EMBL" id="CP118101">
    <property type="protein sequence ID" value="WDH83297.1"/>
    <property type="molecule type" value="Genomic_DNA"/>
</dbReference>
<dbReference type="GO" id="GO:0003677">
    <property type="term" value="F:DNA binding"/>
    <property type="evidence" value="ECO:0007669"/>
    <property type="project" value="UniProtKB-KW"/>
</dbReference>
<dbReference type="InterPro" id="IPR011010">
    <property type="entry name" value="DNA_brk_join_enz"/>
</dbReference>
<sequence>MDNILLQSHYFTFWFEHISLTSKEDVITYLKKFEAFLVLKGFEGKLDFDHFHGSREYPDKFLPIRETVIDQFVIYLRNECNASTYVLYNAISSLKNFFAFLYEMELIQHNPMLDYPNPYYHRPIKNTALSKEECLALLHTALKKDPFYRQEFVLVWFMLITGLRNSEVRLLRRSKINLDHRMVRINEGQKTESRLAAITTALAKEIKRYIDHPIYRKSDNNGDEFLFNHAGKEMSSTTLCNLIKNLSHEAGITRTITPHDLRRTSGYLMQAGGMNIIEVQKQLGHKILSTTMRYVPPLVDLAKILESLDE</sequence>
<evidence type="ECO:0000259" key="3">
    <source>
        <dbReference type="PROSITE" id="PS51898"/>
    </source>
</evidence>
<dbReference type="PANTHER" id="PTHR30349:SF81">
    <property type="entry name" value="TYROSINE RECOMBINASE XERC"/>
    <property type="match status" value="1"/>
</dbReference>
<dbReference type="InterPro" id="IPR010998">
    <property type="entry name" value="Integrase_recombinase_N"/>
</dbReference>
<dbReference type="Proteomes" id="UP001220962">
    <property type="component" value="Chromosome"/>
</dbReference>
<reference evidence="4" key="1">
    <citation type="submission" date="2023-02" db="EMBL/GenBank/DDBJ databases">
        <title>Pathogen: clinical or host-associated sample.</title>
        <authorList>
            <person name="Hergert J."/>
            <person name="Casey R."/>
            <person name="Wagner J."/>
            <person name="Young E.L."/>
            <person name="Oakeson K.F."/>
        </authorList>
    </citation>
    <scope>NUCLEOTIDE SEQUENCE</scope>
    <source>
        <strain evidence="4">2022CK-00830</strain>
    </source>
</reference>
<dbReference type="GO" id="GO:0015074">
    <property type="term" value="P:DNA integration"/>
    <property type="evidence" value="ECO:0007669"/>
    <property type="project" value="InterPro"/>
</dbReference>
<dbReference type="SUPFAM" id="SSF56349">
    <property type="entry name" value="DNA breaking-rejoining enzymes"/>
    <property type="match status" value="1"/>
</dbReference>
<name>A0AAX3N1A1_9BACL</name>
<dbReference type="InterPro" id="IPR013762">
    <property type="entry name" value="Integrase-like_cat_sf"/>
</dbReference>
<feature type="domain" description="Tyr recombinase" evidence="3">
    <location>
        <begin position="124"/>
        <end position="309"/>
    </location>
</feature>
<dbReference type="GO" id="GO:0006310">
    <property type="term" value="P:DNA recombination"/>
    <property type="evidence" value="ECO:0007669"/>
    <property type="project" value="UniProtKB-KW"/>
</dbReference>
<dbReference type="CDD" id="cd00397">
    <property type="entry name" value="DNA_BRE_C"/>
    <property type="match status" value="1"/>
</dbReference>
<dbReference type="Gene3D" id="1.10.443.10">
    <property type="entry name" value="Intergrase catalytic core"/>
    <property type="match status" value="1"/>
</dbReference>
<organism evidence="4 5">
    <name type="scientific">Paenibacillus urinalis</name>
    <dbReference type="NCBI Taxonomy" id="521520"/>
    <lineage>
        <taxon>Bacteria</taxon>
        <taxon>Bacillati</taxon>
        <taxon>Bacillota</taxon>
        <taxon>Bacilli</taxon>
        <taxon>Bacillales</taxon>
        <taxon>Paenibacillaceae</taxon>
        <taxon>Paenibacillus</taxon>
    </lineage>
</organism>
<protein>
    <submittedName>
        <fullName evidence="4">Tyrosine-type recombinase/integrase</fullName>
    </submittedName>
</protein>
<gene>
    <name evidence="4" type="ORF">PUW23_03370</name>
</gene>
<accession>A0AAX3N1A1</accession>
<keyword evidence="1" id="KW-0238">DNA-binding</keyword>
<evidence type="ECO:0000256" key="1">
    <source>
        <dbReference type="ARBA" id="ARBA00023125"/>
    </source>
</evidence>
<evidence type="ECO:0000313" key="4">
    <source>
        <dbReference type="EMBL" id="WDH83297.1"/>
    </source>
</evidence>
<dbReference type="Gene3D" id="1.10.150.130">
    <property type="match status" value="1"/>
</dbReference>
<dbReference type="PANTHER" id="PTHR30349">
    <property type="entry name" value="PHAGE INTEGRASE-RELATED"/>
    <property type="match status" value="1"/>
</dbReference>
<evidence type="ECO:0000256" key="2">
    <source>
        <dbReference type="ARBA" id="ARBA00023172"/>
    </source>
</evidence>
<dbReference type="PROSITE" id="PS51898">
    <property type="entry name" value="TYR_RECOMBINASE"/>
    <property type="match status" value="1"/>
</dbReference>
<proteinExistence type="predicted"/>
<dbReference type="InterPro" id="IPR050090">
    <property type="entry name" value="Tyrosine_recombinase_XerCD"/>
</dbReference>
<dbReference type="AlphaFoldDB" id="A0AAX3N1A1"/>